<dbReference type="RefSeq" id="WP_124491074.1">
    <property type="nucleotide sequence ID" value="NZ_QTOI01000030.1"/>
</dbReference>
<feature type="domain" description="HTH marR-type" evidence="1">
    <location>
        <begin position="31"/>
        <end position="132"/>
    </location>
</feature>
<dbReference type="InterPro" id="IPR039422">
    <property type="entry name" value="MarR/SlyA-like"/>
</dbReference>
<evidence type="ECO:0000259" key="1">
    <source>
        <dbReference type="SMART" id="SM00347"/>
    </source>
</evidence>
<reference evidence="2 3" key="1">
    <citation type="submission" date="2018-08" db="EMBL/GenBank/DDBJ databases">
        <title>Comparative analysis of Burkholderia isolates from Puerto Rico.</title>
        <authorList>
            <person name="Hall C."/>
            <person name="Sahl J."/>
            <person name="Wagner D."/>
        </authorList>
    </citation>
    <scope>NUCLEOTIDE SEQUENCE [LARGE SCALE GENOMIC DNA]</scope>
    <source>
        <strain evidence="2 3">Bp8966</strain>
    </source>
</reference>
<dbReference type="PANTHER" id="PTHR33164">
    <property type="entry name" value="TRANSCRIPTIONAL REGULATOR, MARR FAMILY"/>
    <property type="match status" value="1"/>
</dbReference>
<dbReference type="InterPro" id="IPR036388">
    <property type="entry name" value="WH-like_DNA-bd_sf"/>
</dbReference>
<sequence>MTKKTISPQERDAWRGFRRMAEIVSGRIAQDITRATGLSGSDLGVLMLLDEAEDGRCRQRDLQGFLEWDKTRLSHQLTRMASRGLIERESGEGNVVIICMTQEGRRQLAAARPVHVEGVRTYFLDHLSQDDLASLQIVVRKLRKALLDLEA</sequence>
<evidence type="ECO:0000313" key="3">
    <source>
        <dbReference type="Proteomes" id="UP000281098"/>
    </source>
</evidence>
<comment type="caution">
    <text evidence="2">The sequence shown here is derived from an EMBL/GenBank/DDBJ whole genome shotgun (WGS) entry which is preliminary data.</text>
</comment>
<dbReference type="Gene3D" id="1.10.10.10">
    <property type="entry name" value="Winged helix-like DNA-binding domain superfamily/Winged helix DNA-binding domain"/>
    <property type="match status" value="1"/>
</dbReference>
<dbReference type="EMBL" id="QTPM01000029">
    <property type="protein sequence ID" value="RQY88670.1"/>
    <property type="molecule type" value="Genomic_DNA"/>
</dbReference>
<dbReference type="PANTHER" id="PTHR33164:SF99">
    <property type="entry name" value="MARR FAMILY REGULATORY PROTEIN"/>
    <property type="match status" value="1"/>
</dbReference>
<organism evidence="2 3">
    <name type="scientific">Burkholderia stagnalis</name>
    <dbReference type="NCBI Taxonomy" id="1503054"/>
    <lineage>
        <taxon>Bacteria</taxon>
        <taxon>Pseudomonadati</taxon>
        <taxon>Pseudomonadota</taxon>
        <taxon>Betaproteobacteria</taxon>
        <taxon>Burkholderiales</taxon>
        <taxon>Burkholderiaceae</taxon>
        <taxon>Burkholderia</taxon>
        <taxon>Burkholderia cepacia complex</taxon>
    </lineage>
</organism>
<accession>A0ABX9YKU2</accession>
<dbReference type="Proteomes" id="UP000281098">
    <property type="component" value="Unassembled WGS sequence"/>
</dbReference>
<dbReference type="InterPro" id="IPR000835">
    <property type="entry name" value="HTH_MarR-typ"/>
</dbReference>
<gene>
    <name evidence="2" type="ORF">DF017_22190</name>
</gene>
<keyword evidence="3" id="KW-1185">Reference proteome</keyword>
<protein>
    <submittedName>
        <fullName evidence="2">MarR family transcriptional regulator</fullName>
    </submittedName>
</protein>
<dbReference type="SMART" id="SM00347">
    <property type="entry name" value="HTH_MARR"/>
    <property type="match status" value="1"/>
</dbReference>
<name>A0ABX9YKU2_9BURK</name>
<dbReference type="SUPFAM" id="SSF46785">
    <property type="entry name" value="Winged helix' DNA-binding domain"/>
    <property type="match status" value="1"/>
</dbReference>
<evidence type="ECO:0000313" key="2">
    <source>
        <dbReference type="EMBL" id="RQY88670.1"/>
    </source>
</evidence>
<proteinExistence type="predicted"/>
<dbReference type="InterPro" id="IPR036390">
    <property type="entry name" value="WH_DNA-bd_sf"/>
</dbReference>